<proteinExistence type="predicted"/>
<dbReference type="AlphaFoldDB" id="I8V3N5"/>
<dbReference type="Proteomes" id="UP000002965">
    <property type="component" value="Unassembled WGS sequence"/>
</dbReference>
<comment type="caution">
    <text evidence="1">The sequence shown here is derived from an EMBL/GenBank/DDBJ whole genome shotgun (WGS) entry which is preliminary data.</text>
</comment>
<dbReference type="EMBL" id="AGXF01000008">
    <property type="protein sequence ID" value="EIY19862.1"/>
    <property type="molecule type" value="Genomic_DNA"/>
</dbReference>
<protein>
    <submittedName>
        <fullName evidence="1">Uncharacterized protein</fullName>
    </submittedName>
</protein>
<evidence type="ECO:0000313" key="2">
    <source>
        <dbReference type="Proteomes" id="UP000002965"/>
    </source>
</evidence>
<reference evidence="1 2" key="1">
    <citation type="submission" date="2012-02" db="EMBL/GenBank/DDBJ databases">
        <title>The Genome Sequence of Bacteroides caccae CL03T12C61.</title>
        <authorList>
            <consortium name="The Broad Institute Genome Sequencing Platform"/>
            <person name="Earl A."/>
            <person name="Ward D."/>
            <person name="Feldgarden M."/>
            <person name="Gevers D."/>
            <person name="Zitomersky N.L."/>
            <person name="Coyne M.J."/>
            <person name="Comstock L.E."/>
            <person name="Young S.K."/>
            <person name="Zeng Q."/>
            <person name="Gargeya S."/>
            <person name="Fitzgerald M."/>
            <person name="Haas B."/>
            <person name="Abouelleil A."/>
            <person name="Alvarado L."/>
            <person name="Arachchi H.M."/>
            <person name="Berlin A."/>
            <person name="Chapman S.B."/>
            <person name="Gearin G."/>
            <person name="Goldberg J."/>
            <person name="Griggs A."/>
            <person name="Gujja S."/>
            <person name="Hansen M."/>
            <person name="Heiman D."/>
            <person name="Howarth C."/>
            <person name="Larimer J."/>
            <person name="Lui A."/>
            <person name="MacDonald P.J.P."/>
            <person name="McCowen C."/>
            <person name="Montmayeur A."/>
            <person name="Murphy C."/>
            <person name="Neiman D."/>
            <person name="Pearson M."/>
            <person name="Priest M."/>
            <person name="Roberts A."/>
            <person name="Saif S."/>
            <person name="Shea T."/>
            <person name="Sisk P."/>
            <person name="Stolte C."/>
            <person name="Sykes S."/>
            <person name="Wortman J."/>
            <person name="Nusbaum C."/>
            <person name="Birren B."/>
        </authorList>
    </citation>
    <scope>NUCLEOTIDE SEQUENCE [LARGE SCALE GENOMIC DNA]</scope>
    <source>
        <strain evidence="1 2">CL03T12C61</strain>
    </source>
</reference>
<name>I8V3N5_9BACE</name>
<accession>I8V3N5</accession>
<evidence type="ECO:0000313" key="1">
    <source>
        <dbReference type="EMBL" id="EIY19862.1"/>
    </source>
</evidence>
<sequence length="43" mass="4668">MIKGGFHEQFNGNIYNIEGETFPLKEVAALIANKIGVAVSFIS</sequence>
<dbReference type="HOGENOM" id="CLU_3229185_0_0_10"/>
<gene>
    <name evidence="1" type="ORF">HMPREF1061_02309</name>
</gene>
<organism evidence="1 2">
    <name type="scientific">Bacteroides caccae CL03T12C61</name>
    <dbReference type="NCBI Taxonomy" id="997873"/>
    <lineage>
        <taxon>Bacteria</taxon>
        <taxon>Pseudomonadati</taxon>
        <taxon>Bacteroidota</taxon>
        <taxon>Bacteroidia</taxon>
        <taxon>Bacteroidales</taxon>
        <taxon>Bacteroidaceae</taxon>
        <taxon>Bacteroides</taxon>
    </lineage>
</organism>
<keyword evidence="2" id="KW-1185">Reference proteome</keyword>
<dbReference type="PATRIC" id="fig|997873.3.peg.2410"/>